<feature type="domain" description="Pentraxin (PTX)" evidence="9">
    <location>
        <begin position="378"/>
        <end position="584"/>
    </location>
</feature>
<keyword evidence="5" id="KW-0325">Glycoprotein</keyword>
<feature type="compositionally biased region" description="Basic residues" evidence="7">
    <location>
        <begin position="254"/>
        <end position="266"/>
    </location>
</feature>
<feature type="compositionally biased region" description="Basic and acidic residues" evidence="7">
    <location>
        <begin position="327"/>
        <end position="336"/>
    </location>
</feature>
<feature type="region of interest" description="Disordered" evidence="7">
    <location>
        <begin position="308"/>
        <end position="370"/>
    </location>
</feature>
<accession>A0A9D3SXH5</accession>
<gene>
    <name evidence="10" type="ORF">MATL_G00211070</name>
</gene>
<dbReference type="PANTHER" id="PTHR19277">
    <property type="entry name" value="PENTRAXIN"/>
    <property type="match status" value="1"/>
</dbReference>
<dbReference type="PANTHER" id="PTHR19277:SF122">
    <property type="entry name" value="PENTRAXIN-4"/>
    <property type="match status" value="1"/>
</dbReference>
<proteinExistence type="predicted"/>
<protein>
    <recommendedName>
        <fullName evidence="9">Pentraxin (PTX) domain-containing protein</fullName>
    </recommendedName>
</protein>
<feature type="chain" id="PRO_5039546620" description="Pentraxin (PTX) domain-containing protein" evidence="8">
    <location>
        <begin position="29"/>
        <end position="587"/>
    </location>
</feature>
<dbReference type="EMBL" id="JAFDVH010000019">
    <property type="protein sequence ID" value="KAG7459474.1"/>
    <property type="molecule type" value="Genomic_DNA"/>
</dbReference>
<keyword evidence="4" id="KW-1015">Disulfide bond</keyword>
<dbReference type="Proteomes" id="UP001046870">
    <property type="component" value="Chromosome 19"/>
</dbReference>
<evidence type="ECO:0000256" key="4">
    <source>
        <dbReference type="ARBA" id="ARBA00023157"/>
    </source>
</evidence>
<feature type="region of interest" description="Disordered" evidence="7">
    <location>
        <begin position="206"/>
        <end position="281"/>
    </location>
</feature>
<comment type="cofactor">
    <cofactor evidence="1">
        <name>Ca(2+)</name>
        <dbReference type="ChEBI" id="CHEBI:29108"/>
    </cofactor>
</comment>
<feature type="signal peptide" evidence="8">
    <location>
        <begin position="1"/>
        <end position="28"/>
    </location>
</feature>
<dbReference type="PRINTS" id="PR00895">
    <property type="entry name" value="PENTAXIN"/>
</dbReference>
<dbReference type="InterPro" id="IPR001759">
    <property type="entry name" value="PTX_dom"/>
</dbReference>
<evidence type="ECO:0000256" key="6">
    <source>
        <dbReference type="PROSITE-ProRule" id="PRU01172"/>
    </source>
</evidence>
<dbReference type="InterPro" id="IPR051360">
    <property type="entry name" value="Neuronal_Pentraxin_Related"/>
</dbReference>
<evidence type="ECO:0000256" key="8">
    <source>
        <dbReference type="SAM" id="SignalP"/>
    </source>
</evidence>
<dbReference type="Gene3D" id="1.20.5.50">
    <property type="match status" value="1"/>
</dbReference>
<evidence type="ECO:0000256" key="3">
    <source>
        <dbReference type="ARBA" id="ARBA00022837"/>
    </source>
</evidence>
<keyword evidence="8" id="KW-0732">Signal</keyword>
<dbReference type="SUPFAM" id="SSF49899">
    <property type="entry name" value="Concanavalin A-like lectins/glucanases"/>
    <property type="match status" value="1"/>
</dbReference>
<comment type="caution">
    <text evidence="6">Lacks conserved residue(s) required for the propagation of feature annotation.</text>
</comment>
<name>A0A9D3SXH5_MEGAT</name>
<feature type="compositionally biased region" description="Basic residues" evidence="7">
    <location>
        <begin position="358"/>
        <end position="370"/>
    </location>
</feature>
<dbReference type="Gene3D" id="2.60.120.200">
    <property type="match status" value="1"/>
</dbReference>
<evidence type="ECO:0000313" key="11">
    <source>
        <dbReference type="Proteomes" id="UP001046870"/>
    </source>
</evidence>
<reference evidence="10" key="1">
    <citation type="submission" date="2021-01" db="EMBL/GenBank/DDBJ databases">
        <authorList>
            <person name="Zahm M."/>
            <person name="Roques C."/>
            <person name="Cabau C."/>
            <person name="Klopp C."/>
            <person name="Donnadieu C."/>
            <person name="Jouanno E."/>
            <person name="Lampietro C."/>
            <person name="Louis A."/>
            <person name="Herpin A."/>
            <person name="Echchiki A."/>
            <person name="Berthelot C."/>
            <person name="Parey E."/>
            <person name="Roest-Crollius H."/>
            <person name="Braasch I."/>
            <person name="Postlethwait J."/>
            <person name="Bobe J."/>
            <person name="Montfort J."/>
            <person name="Bouchez O."/>
            <person name="Begum T."/>
            <person name="Mejri S."/>
            <person name="Adams A."/>
            <person name="Chen W.-J."/>
            <person name="Guiguen Y."/>
        </authorList>
    </citation>
    <scope>NUCLEOTIDE SEQUENCE</scope>
    <source>
        <strain evidence="10">YG-15Mar2019-1</strain>
        <tissue evidence="10">Brain</tissue>
    </source>
</reference>
<keyword evidence="11" id="KW-1185">Reference proteome</keyword>
<dbReference type="SMART" id="SM00159">
    <property type="entry name" value="PTX"/>
    <property type="match status" value="1"/>
</dbReference>
<comment type="caution">
    <text evidence="10">The sequence shown here is derived from an EMBL/GenBank/DDBJ whole genome shotgun (WGS) entry which is preliminary data.</text>
</comment>
<evidence type="ECO:0000256" key="5">
    <source>
        <dbReference type="ARBA" id="ARBA00023180"/>
    </source>
</evidence>
<sequence>MGIHKRRVGAFLLPLLLTVCLHAPGGLGQEQAAAQMAQRKPFFERLRRLDEQFRRFQEMTLTRLQGIAENYNISYNIDARFEQLADQYHNISSVLSAFQETAGNDLNSLKFWTKRLQKKTERLDAKVSALERALEENGKRPLEDGQEQGLKLSNLTQEVQDHRERISAILADRDEVRGGLRGLRESLEKQEAKMVQLEEQVRGALQGNTLPVGASSRSGGPEDVLTSNRTPQDLAPVALGSGRRQEHRSPKTSAKLKLKHSKRKRVKDGLPGPGPTQAPRQTQAWLEPQRGDEPQLHPQEEPIELQNLPQFNPQGEPKEQWNLPKSHPREEPKEQWDLPQPDPQAELREPPDLPQLPLRHKIPRQHHAPKKAGTICNVKSMLLFPSASTQNYVSFTKGFPARLLELSICTWLKVEAGYVGTLLSYATEDNDNKLVLYGRNSSQRGSVDFVIGDPAYRELPVAALLDGLWHHLCVVWSSIEGRYWHYTDRRLTSAGSKFQKGYEIPAGGAVVLGQEQDSVGGGFDEAESFVGRLAGFAVWDRALSPGEVSGVATGRGLPRGTVLTLDDVSRLNGEVQLVDCECLEHCL</sequence>
<dbReference type="OrthoDB" id="8793160at2759"/>
<evidence type="ECO:0000313" key="10">
    <source>
        <dbReference type="EMBL" id="KAG7459474.1"/>
    </source>
</evidence>
<evidence type="ECO:0000256" key="2">
    <source>
        <dbReference type="ARBA" id="ARBA00022723"/>
    </source>
</evidence>
<dbReference type="PROSITE" id="PS51828">
    <property type="entry name" value="PTX_2"/>
    <property type="match status" value="1"/>
</dbReference>
<dbReference type="InterPro" id="IPR013320">
    <property type="entry name" value="ConA-like_dom_sf"/>
</dbReference>
<evidence type="ECO:0000256" key="1">
    <source>
        <dbReference type="ARBA" id="ARBA00001913"/>
    </source>
</evidence>
<evidence type="ECO:0000256" key="7">
    <source>
        <dbReference type="SAM" id="MobiDB-lite"/>
    </source>
</evidence>
<evidence type="ECO:0000259" key="9">
    <source>
        <dbReference type="PROSITE" id="PS51828"/>
    </source>
</evidence>
<keyword evidence="2" id="KW-0479">Metal-binding</keyword>
<dbReference type="GO" id="GO:0046872">
    <property type="term" value="F:metal ion binding"/>
    <property type="evidence" value="ECO:0007669"/>
    <property type="project" value="UniProtKB-KW"/>
</dbReference>
<dbReference type="AlphaFoldDB" id="A0A9D3SXH5"/>
<keyword evidence="3" id="KW-0106">Calcium</keyword>
<dbReference type="Pfam" id="PF00354">
    <property type="entry name" value="Pentaxin"/>
    <property type="match status" value="1"/>
</dbReference>
<organism evidence="10 11">
    <name type="scientific">Megalops atlanticus</name>
    <name type="common">Tarpon</name>
    <name type="synonym">Clupea gigantea</name>
    <dbReference type="NCBI Taxonomy" id="7932"/>
    <lineage>
        <taxon>Eukaryota</taxon>
        <taxon>Metazoa</taxon>
        <taxon>Chordata</taxon>
        <taxon>Craniata</taxon>
        <taxon>Vertebrata</taxon>
        <taxon>Euteleostomi</taxon>
        <taxon>Actinopterygii</taxon>
        <taxon>Neopterygii</taxon>
        <taxon>Teleostei</taxon>
        <taxon>Elopiformes</taxon>
        <taxon>Megalopidae</taxon>
        <taxon>Megalops</taxon>
    </lineage>
</organism>